<protein>
    <recommendedName>
        <fullName evidence="6">Protein kinase domain-containing protein</fullName>
    </recommendedName>
</protein>
<dbReference type="OrthoDB" id="4062651at2759"/>
<feature type="binding site" evidence="4">
    <location>
        <position position="36"/>
    </location>
    <ligand>
        <name>ATP</name>
        <dbReference type="ChEBI" id="CHEBI:30616"/>
    </ligand>
</feature>
<comment type="subunit">
    <text evidence="1">Monomer.</text>
</comment>
<dbReference type="PANTHER" id="PTHR24347">
    <property type="entry name" value="SERINE/THREONINE-PROTEIN KINASE"/>
    <property type="match status" value="1"/>
</dbReference>
<dbReference type="SMART" id="SM00220">
    <property type="entry name" value="S_TKc"/>
    <property type="match status" value="1"/>
</dbReference>
<keyword evidence="5" id="KW-0808">Transferase</keyword>
<name>A0A8S1XUQ2_PAROT</name>
<feature type="domain" description="Protein kinase" evidence="6">
    <location>
        <begin position="9"/>
        <end position="251"/>
    </location>
</feature>
<dbReference type="InterPro" id="IPR000719">
    <property type="entry name" value="Prot_kinase_dom"/>
</dbReference>
<dbReference type="AlphaFoldDB" id="A0A8S1XUQ2"/>
<evidence type="ECO:0000256" key="4">
    <source>
        <dbReference type="PROSITE-ProRule" id="PRU10141"/>
    </source>
</evidence>
<reference evidence="7" key="1">
    <citation type="submission" date="2021-01" db="EMBL/GenBank/DDBJ databases">
        <authorList>
            <consortium name="Genoscope - CEA"/>
            <person name="William W."/>
        </authorList>
    </citation>
    <scope>NUCLEOTIDE SEQUENCE</scope>
</reference>
<evidence type="ECO:0000256" key="1">
    <source>
        <dbReference type="ARBA" id="ARBA00011245"/>
    </source>
</evidence>
<dbReference type="InterPro" id="IPR017441">
    <property type="entry name" value="Protein_kinase_ATP_BS"/>
</dbReference>
<dbReference type="PROSITE" id="PS00108">
    <property type="entry name" value="PROTEIN_KINASE_ST"/>
    <property type="match status" value="1"/>
</dbReference>
<dbReference type="GO" id="GO:0004674">
    <property type="term" value="F:protein serine/threonine kinase activity"/>
    <property type="evidence" value="ECO:0007669"/>
    <property type="project" value="UniProtKB-KW"/>
</dbReference>
<dbReference type="Proteomes" id="UP000683925">
    <property type="component" value="Unassembled WGS sequence"/>
</dbReference>
<evidence type="ECO:0000256" key="3">
    <source>
        <dbReference type="ARBA" id="ARBA00022840"/>
    </source>
</evidence>
<keyword evidence="3 4" id="KW-0067">ATP-binding</keyword>
<gene>
    <name evidence="7" type="ORF">POCTA_138.1.T1330174</name>
</gene>
<keyword evidence="2 4" id="KW-0547">Nucleotide-binding</keyword>
<organism evidence="7 8">
    <name type="scientific">Paramecium octaurelia</name>
    <dbReference type="NCBI Taxonomy" id="43137"/>
    <lineage>
        <taxon>Eukaryota</taxon>
        <taxon>Sar</taxon>
        <taxon>Alveolata</taxon>
        <taxon>Ciliophora</taxon>
        <taxon>Intramacronucleata</taxon>
        <taxon>Oligohymenophorea</taxon>
        <taxon>Peniculida</taxon>
        <taxon>Parameciidae</taxon>
        <taxon>Paramecium</taxon>
    </lineage>
</organism>
<evidence type="ECO:0000256" key="5">
    <source>
        <dbReference type="RuleBase" id="RU000304"/>
    </source>
</evidence>
<sequence length="415" mass="48060">MEISFDFDLKLFHQIGHGAFSQVFLGEYDSKKVAIKVMDPCYIEQFKKEVEILESINHQNFAQYYFSKEGESSLYIVQEFLEGKTLTQLIKTVEMEEAHVKQIIAELLNAVSYLHSQDIIHRDIKPDNIIITTEGQLKLIDFGLSSHSESKLSYDKCGTLLFMAPEMIFKQPYLKSVDIWSCGIIAYQLINKKHPFWDPLESTSTFIQRVQQFNPDFCGMNDYQRSFFLKCAAYSPEARMNATQALQHPWLSGKGELWQPITMADMKTLFDNKMKTIYTIKALMMMKFLCQKFGTIMLPSEFSNCEFNDSTADTNTNFKLKLLRSSSRNPSFIKQVRSTSTIFFESNNLPSPIRFTHNNKRASISPNKTMLHSESIQFGQFAKRNTQVIKLPPLSNSPVMKKQRKSNLNFRLKQY</sequence>
<evidence type="ECO:0000256" key="2">
    <source>
        <dbReference type="ARBA" id="ARBA00022741"/>
    </source>
</evidence>
<dbReference type="Pfam" id="PF00069">
    <property type="entry name" value="Pkinase"/>
    <property type="match status" value="1"/>
</dbReference>
<evidence type="ECO:0000259" key="6">
    <source>
        <dbReference type="PROSITE" id="PS50011"/>
    </source>
</evidence>
<comment type="similarity">
    <text evidence="5">Belongs to the protein kinase superfamily.</text>
</comment>
<dbReference type="GO" id="GO:0005524">
    <property type="term" value="F:ATP binding"/>
    <property type="evidence" value="ECO:0007669"/>
    <property type="project" value="UniProtKB-UniRule"/>
</dbReference>
<comment type="caution">
    <text evidence="7">The sequence shown here is derived from an EMBL/GenBank/DDBJ whole genome shotgun (WGS) entry which is preliminary data.</text>
</comment>
<keyword evidence="8" id="KW-1185">Reference proteome</keyword>
<dbReference type="PROSITE" id="PS50011">
    <property type="entry name" value="PROTEIN_KINASE_DOM"/>
    <property type="match status" value="1"/>
</dbReference>
<dbReference type="OMA" id="MEEAHVK"/>
<dbReference type="EMBL" id="CAJJDP010000134">
    <property type="protein sequence ID" value="CAD8204777.1"/>
    <property type="molecule type" value="Genomic_DNA"/>
</dbReference>
<keyword evidence="5" id="KW-0418">Kinase</keyword>
<keyword evidence="5" id="KW-0723">Serine/threonine-protein kinase</keyword>
<dbReference type="InterPro" id="IPR008271">
    <property type="entry name" value="Ser/Thr_kinase_AS"/>
</dbReference>
<evidence type="ECO:0000313" key="8">
    <source>
        <dbReference type="Proteomes" id="UP000683925"/>
    </source>
</evidence>
<dbReference type="FunFam" id="1.10.510.10:FF:000571">
    <property type="entry name" value="Maternal embryonic leucine zipper kinase"/>
    <property type="match status" value="1"/>
</dbReference>
<proteinExistence type="inferred from homology"/>
<dbReference type="PROSITE" id="PS00107">
    <property type="entry name" value="PROTEIN_KINASE_ATP"/>
    <property type="match status" value="1"/>
</dbReference>
<accession>A0A8S1XUQ2</accession>
<evidence type="ECO:0000313" key="7">
    <source>
        <dbReference type="EMBL" id="CAD8204777.1"/>
    </source>
</evidence>